<comment type="caution">
    <text evidence="2">The sequence shown here is derived from an EMBL/GenBank/DDBJ whole genome shotgun (WGS) entry which is preliminary data.</text>
</comment>
<evidence type="ECO:0000313" key="2">
    <source>
        <dbReference type="EMBL" id="CAJ0576125.1"/>
    </source>
</evidence>
<dbReference type="Proteomes" id="UP001177023">
    <property type="component" value="Unassembled WGS sequence"/>
</dbReference>
<sequence>MRFLLILMLLVAVFGLAYGDEEKLQSRRSGCIWDSDCAKTESCVRATYDRMDVWTRMCKAKGRKRRDTVVCAVDDDCDDAAAKCIKFANGDGGESPRCVVVV</sequence>
<name>A0AA36CVH9_9BILA</name>
<dbReference type="AlphaFoldDB" id="A0AA36CVH9"/>
<proteinExistence type="predicted"/>
<gene>
    <name evidence="2" type="ORF">MSPICULIGERA_LOCUS14424</name>
</gene>
<feature type="non-terminal residue" evidence="2">
    <location>
        <position position="102"/>
    </location>
</feature>
<keyword evidence="1" id="KW-0732">Signal</keyword>
<evidence type="ECO:0000256" key="1">
    <source>
        <dbReference type="SAM" id="SignalP"/>
    </source>
</evidence>
<evidence type="ECO:0000313" key="3">
    <source>
        <dbReference type="Proteomes" id="UP001177023"/>
    </source>
</evidence>
<protein>
    <submittedName>
        <fullName evidence="2">Uncharacterized protein</fullName>
    </submittedName>
</protein>
<dbReference type="EMBL" id="CATQJA010002642">
    <property type="protein sequence ID" value="CAJ0576125.1"/>
    <property type="molecule type" value="Genomic_DNA"/>
</dbReference>
<feature type="signal peptide" evidence="1">
    <location>
        <begin position="1"/>
        <end position="19"/>
    </location>
</feature>
<organism evidence="2 3">
    <name type="scientific">Mesorhabditis spiculigera</name>
    <dbReference type="NCBI Taxonomy" id="96644"/>
    <lineage>
        <taxon>Eukaryota</taxon>
        <taxon>Metazoa</taxon>
        <taxon>Ecdysozoa</taxon>
        <taxon>Nematoda</taxon>
        <taxon>Chromadorea</taxon>
        <taxon>Rhabditida</taxon>
        <taxon>Rhabditina</taxon>
        <taxon>Rhabditomorpha</taxon>
        <taxon>Rhabditoidea</taxon>
        <taxon>Rhabditidae</taxon>
        <taxon>Mesorhabditinae</taxon>
        <taxon>Mesorhabditis</taxon>
    </lineage>
</organism>
<accession>A0AA36CVH9</accession>
<reference evidence="2" key="1">
    <citation type="submission" date="2023-06" db="EMBL/GenBank/DDBJ databases">
        <authorList>
            <person name="Delattre M."/>
        </authorList>
    </citation>
    <scope>NUCLEOTIDE SEQUENCE</scope>
    <source>
        <strain evidence="2">AF72</strain>
    </source>
</reference>
<keyword evidence="3" id="KW-1185">Reference proteome</keyword>
<feature type="chain" id="PRO_5041300649" evidence="1">
    <location>
        <begin position="20"/>
        <end position="102"/>
    </location>
</feature>